<protein>
    <recommendedName>
        <fullName evidence="2">NADH:ubiquinone reductase (H(+)-translocating)</fullName>
        <ecNumber evidence="2">7.1.1.2</ecNumber>
    </recommendedName>
    <alternativeName>
        <fullName evidence="6">NADH dehydrogenase subunit 5</fullName>
    </alternativeName>
</protein>
<dbReference type="GO" id="GO:0003954">
    <property type="term" value="F:NADH dehydrogenase activity"/>
    <property type="evidence" value="ECO:0007669"/>
    <property type="project" value="TreeGrafter"/>
</dbReference>
<dbReference type="PANTHER" id="PTHR42829:SF2">
    <property type="entry name" value="NADH-UBIQUINONE OXIDOREDUCTASE CHAIN 5"/>
    <property type="match status" value="1"/>
</dbReference>
<feature type="transmembrane region" description="Helical" evidence="8">
    <location>
        <begin position="99"/>
        <end position="117"/>
    </location>
</feature>
<feature type="transmembrane region" description="Helical" evidence="8">
    <location>
        <begin position="157"/>
        <end position="179"/>
    </location>
</feature>
<comment type="catalytic activity">
    <reaction evidence="7">
        <text>a ubiquinone + NADH + 5 H(+)(in) = a ubiquinol + NAD(+) + 4 H(+)(out)</text>
        <dbReference type="Rhea" id="RHEA:29091"/>
        <dbReference type="Rhea" id="RHEA-COMP:9565"/>
        <dbReference type="Rhea" id="RHEA-COMP:9566"/>
        <dbReference type="ChEBI" id="CHEBI:15378"/>
        <dbReference type="ChEBI" id="CHEBI:16389"/>
        <dbReference type="ChEBI" id="CHEBI:17976"/>
        <dbReference type="ChEBI" id="CHEBI:57540"/>
        <dbReference type="ChEBI" id="CHEBI:57945"/>
        <dbReference type="EC" id="7.1.1.2"/>
    </reaction>
</comment>
<feature type="transmembrane region" description="Helical" evidence="8">
    <location>
        <begin position="47"/>
        <end position="67"/>
    </location>
</feature>
<feature type="transmembrane region" description="Helical" evidence="8">
    <location>
        <begin position="416"/>
        <end position="439"/>
    </location>
</feature>
<feature type="transmembrane region" description="Helical" evidence="8">
    <location>
        <begin position="74"/>
        <end position="93"/>
    </location>
</feature>
<keyword evidence="4 8" id="KW-1133">Transmembrane helix</keyword>
<feature type="transmembrane region" description="Helical" evidence="8">
    <location>
        <begin position="460"/>
        <end position="482"/>
    </location>
</feature>
<dbReference type="GO" id="GO:0008137">
    <property type="term" value="F:NADH dehydrogenase (ubiquinone) activity"/>
    <property type="evidence" value="ECO:0007669"/>
    <property type="project" value="UniProtKB-EC"/>
</dbReference>
<evidence type="ECO:0000313" key="11">
    <source>
        <dbReference type="EMBL" id="QRV61250.1"/>
    </source>
</evidence>
<geneLocation type="mitochondrion" evidence="11"/>
<evidence type="ECO:0000256" key="2">
    <source>
        <dbReference type="ARBA" id="ARBA00012944"/>
    </source>
</evidence>
<dbReference type="PANTHER" id="PTHR42829">
    <property type="entry name" value="NADH-UBIQUINONE OXIDOREDUCTASE CHAIN 5"/>
    <property type="match status" value="1"/>
</dbReference>
<feature type="transmembrane region" description="Helical" evidence="8">
    <location>
        <begin position="337"/>
        <end position="354"/>
    </location>
</feature>
<feature type="transmembrane region" description="Helical" evidence="8">
    <location>
        <begin position="124"/>
        <end position="145"/>
    </location>
</feature>
<keyword evidence="11" id="KW-0496">Mitochondrion</keyword>
<comment type="subcellular location">
    <subcellularLocation>
        <location evidence="1">Membrane</location>
        <topology evidence="1">Multi-pass membrane protein</topology>
    </subcellularLocation>
</comment>
<evidence type="ECO:0000256" key="9">
    <source>
        <dbReference type="SAM" id="SignalP"/>
    </source>
</evidence>
<feature type="transmembrane region" description="Helical" evidence="8">
    <location>
        <begin position="389"/>
        <end position="410"/>
    </location>
</feature>
<feature type="domain" description="NADH:quinone oxidoreductase/Mrp antiporter transmembrane" evidence="10">
    <location>
        <begin position="92"/>
        <end position="354"/>
    </location>
</feature>
<evidence type="ECO:0000256" key="6">
    <source>
        <dbReference type="ARBA" id="ARBA00031027"/>
    </source>
</evidence>
<dbReference type="EC" id="7.1.1.2" evidence="2"/>
<dbReference type="Pfam" id="PF00361">
    <property type="entry name" value="Proton_antipo_M"/>
    <property type="match status" value="1"/>
</dbReference>
<reference evidence="11" key="2">
    <citation type="journal article" name="Parasit. Vectors">
        <title>Mitochondrial genomes of two eucotylids as the first representatives from the superfamily Microphalloidea (Trematoda) and phylogenetic implications.</title>
        <authorList>
            <person name="Suleman"/>
            <person name="Muhammad N."/>
            <person name="Khan M.S."/>
            <person name="Tkach V.V."/>
            <person name="Ullah H."/>
            <person name="Ehsan M."/>
            <person name="Ma J."/>
            <person name="Zhu X.Q."/>
        </authorList>
    </citation>
    <scope>NUCLEOTIDE SEQUENCE</scope>
    <source>
        <strain evidence="11">Pakistan</strain>
    </source>
</reference>
<evidence type="ECO:0000259" key="10">
    <source>
        <dbReference type="Pfam" id="PF00361"/>
    </source>
</evidence>
<dbReference type="GO" id="GO:0042773">
    <property type="term" value="P:ATP synthesis coupled electron transport"/>
    <property type="evidence" value="ECO:0007669"/>
    <property type="project" value="InterPro"/>
</dbReference>
<feature type="chain" id="PRO_5032341181" description="NADH:ubiquinone reductase (H(+)-translocating)" evidence="9">
    <location>
        <begin position="19"/>
        <end position="531"/>
    </location>
</feature>
<dbReference type="InterPro" id="IPR001750">
    <property type="entry name" value="ND/Mrp_TM"/>
</dbReference>
<feature type="transmembrane region" description="Helical" evidence="8">
    <location>
        <begin position="304"/>
        <end position="325"/>
    </location>
</feature>
<evidence type="ECO:0000256" key="7">
    <source>
        <dbReference type="ARBA" id="ARBA00049551"/>
    </source>
</evidence>
<organism evidence="11">
    <name type="scientific">Tamerlania zarudnyi</name>
    <dbReference type="NCBI Taxonomy" id="138578"/>
    <lineage>
        <taxon>Eukaryota</taxon>
        <taxon>Metazoa</taxon>
        <taxon>Spiralia</taxon>
        <taxon>Lophotrochozoa</taxon>
        <taxon>Platyhelminthes</taxon>
        <taxon>Trematoda</taxon>
        <taxon>Digenea</taxon>
        <taxon>Plagiorchiida</taxon>
        <taxon>Echinostomata</taxon>
        <taxon>Echinostomatoidea</taxon>
        <taxon>Eucotylidae</taxon>
        <taxon>Tamerlania</taxon>
    </lineage>
</organism>
<feature type="transmembrane region" description="Helical" evidence="8">
    <location>
        <begin position="216"/>
        <end position="236"/>
    </location>
</feature>
<dbReference type="AlphaFoldDB" id="A0A894JSH5"/>
<sequence length="531" mass="58620">MFWLAFFLVLIFVCLLDGLGILDWAVGSRLWGSPSSGLSFSVMLDKLAVSFAFMLLCCVLLALYYSWFYASSVILVPLMSGFGIVTLILAFSANLITSLVFWEYLGLFSILLILFYANVVSLRAALITLAFSRFGDASLFVLLAWSYYMWGIHSWQVFLSLLLIVVSKSAVYPMCSWLLEAMRAPTPVSSLVHSSTLVAAGVWFLLRYSLSFSDDVRFILCLFCFISVLVSGACAMCNKDLKKTVALSTCNNVSWCLIFDLLGGFYLALIQLLVHGACKCYLFMSAGDLMRSSGGSQDASGSWGFGYSGLWSVVSKAILVSALGGLPFMGVFYTKHCLVFGNAFFAFNLFVALGLVGGLWLTYTYCFRLFVLLVVTRSPGVSFGNYQDFLLSGVFGVVSTVLGWLGAVLAPVSWVVAVWQGCVFFLFQLLGMFFSFLMGEVIRIKFPRLYALSKGVYGNDFLVLLVYYCFDAFCEWCLDVVYRWEMSVSRSIIGGVLKSLVVSVYGAVLLLGVLALSVVVFVLVLYVFGGW</sequence>
<evidence type="ECO:0000256" key="4">
    <source>
        <dbReference type="ARBA" id="ARBA00022989"/>
    </source>
</evidence>
<feature type="transmembrane region" description="Helical" evidence="8">
    <location>
        <begin position="191"/>
        <end position="210"/>
    </location>
</feature>
<dbReference type="GO" id="GO:0016020">
    <property type="term" value="C:membrane"/>
    <property type="evidence" value="ECO:0007669"/>
    <property type="project" value="UniProtKB-SubCell"/>
</dbReference>
<keyword evidence="5 8" id="KW-0472">Membrane</keyword>
<name>A0A894JSH5_9TREM</name>
<dbReference type="GO" id="GO:0015990">
    <property type="term" value="P:electron transport coupled proton transport"/>
    <property type="evidence" value="ECO:0007669"/>
    <property type="project" value="TreeGrafter"/>
</dbReference>
<dbReference type="InterPro" id="IPR003945">
    <property type="entry name" value="NU5C-like"/>
</dbReference>
<feature type="signal peptide" evidence="9">
    <location>
        <begin position="1"/>
        <end position="18"/>
    </location>
</feature>
<proteinExistence type="predicted"/>
<feature type="transmembrane region" description="Helical" evidence="8">
    <location>
        <begin position="257"/>
        <end position="284"/>
    </location>
</feature>
<feature type="transmembrane region" description="Helical" evidence="8">
    <location>
        <begin position="502"/>
        <end position="528"/>
    </location>
</feature>
<keyword evidence="9" id="KW-0732">Signal</keyword>
<evidence type="ECO:0000256" key="3">
    <source>
        <dbReference type="ARBA" id="ARBA00022692"/>
    </source>
</evidence>
<reference evidence="11" key="1">
    <citation type="submission" date="2020-12" db="EMBL/GenBank/DDBJ databases">
        <authorList>
            <person name="Suleman S."/>
            <person name="Zhu X.-Q."/>
            <person name="Muhammad N."/>
        </authorList>
    </citation>
    <scope>NUCLEOTIDE SEQUENCE</scope>
    <source>
        <strain evidence="11">Pakistan</strain>
    </source>
</reference>
<keyword evidence="3 8" id="KW-0812">Transmembrane</keyword>
<evidence type="ECO:0000256" key="5">
    <source>
        <dbReference type="ARBA" id="ARBA00023136"/>
    </source>
</evidence>
<gene>
    <name evidence="11" type="primary">NAD5</name>
</gene>
<evidence type="ECO:0000256" key="8">
    <source>
        <dbReference type="SAM" id="Phobius"/>
    </source>
</evidence>
<accession>A0A894JSH5</accession>
<dbReference type="PRINTS" id="PR01434">
    <property type="entry name" value="NADHDHGNASE5"/>
</dbReference>
<evidence type="ECO:0000256" key="1">
    <source>
        <dbReference type="ARBA" id="ARBA00004141"/>
    </source>
</evidence>
<dbReference type="EMBL" id="MW334947">
    <property type="protein sequence ID" value="QRV61250.1"/>
    <property type="molecule type" value="Genomic_DNA"/>
</dbReference>